<dbReference type="Proteomes" id="UP000504602">
    <property type="component" value="Unplaced"/>
</dbReference>
<feature type="compositionally biased region" description="Polar residues" evidence="3">
    <location>
        <begin position="64"/>
        <end position="73"/>
    </location>
</feature>
<reference evidence="5" key="1">
    <citation type="submission" date="2025-08" db="UniProtKB">
        <authorList>
            <consortium name="RefSeq"/>
        </authorList>
    </citation>
    <scope>IDENTIFICATION</scope>
</reference>
<feature type="compositionally biased region" description="Basic and acidic residues" evidence="3">
    <location>
        <begin position="334"/>
        <end position="356"/>
    </location>
</feature>
<dbReference type="RefSeq" id="XP_030918283.1">
    <property type="nucleotide sequence ID" value="XM_031062423.1"/>
</dbReference>
<dbReference type="GO" id="GO:0070274">
    <property type="term" value="C:RES complex"/>
    <property type="evidence" value="ECO:0007669"/>
    <property type="project" value="TreeGrafter"/>
</dbReference>
<dbReference type="AlphaFoldDB" id="A0A8N5EW07"/>
<dbReference type="GeneID" id="102035242"/>
<feature type="region of interest" description="Disordered" evidence="3">
    <location>
        <begin position="53"/>
        <end position="393"/>
    </location>
</feature>
<organism evidence="4 5">
    <name type="scientific">Geospiza fortis</name>
    <name type="common">Medium ground-finch</name>
    <dbReference type="NCBI Taxonomy" id="48883"/>
    <lineage>
        <taxon>Eukaryota</taxon>
        <taxon>Metazoa</taxon>
        <taxon>Chordata</taxon>
        <taxon>Craniata</taxon>
        <taxon>Vertebrata</taxon>
        <taxon>Euteleostomi</taxon>
        <taxon>Archelosauria</taxon>
        <taxon>Archosauria</taxon>
        <taxon>Dinosauria</taxon>
        <taxon>Saurischia</taxon>
        <taxon>Theropoda</taxon>
        <taxon>Coelurosauria</taxon>
        <taxon>Aves</taxon>
        <taxon>Neognathae</taxon>
        <taxon>Neoaves</taxon>
        <taxon>Telluraves</taxon>
        <taxon>Australaves</taxon>
        <taxon>Passeriformes</taxon>
        <taxon>Thraupidae</taxon>
        <taxon>Geospiza</taxon>
    </lineage>
</organism>
<feature type="compositionally biased region" description="Basic and acidic residues" evidence="3">
    <location>
        <begin position="262"/>
        <end position="273"/>
    </location>
</feature>
<dbReference type="Pfam" id="PF09736">
    <property type="entry name" value="Bud13"/>
    <property type="match status" value="1"/>
</dbReference>
<proteinExistence type="inferred from homology"/>
<gene>
    <name evidence="5" type="primary">BUD13</name>
</gene>
<keyword evidence="4" id="KW-1185">Reference proteome</keyword>
<sequence>MRIVDDDVSWNSIAAAPEKEEEEDEGDMPVVAEFIDERPEEVKLMEEFRTNTKWKLLGDEDSQSSDVSGSAKSVTRRRHQDSPEPSATAGKHNGSLGLSAPRRQRHDTPDVSPPRRQRHDTPDVSLPRRQRHDTPDPSPPRRHRHDTPDLSPPKKQRRDTPDLSPPRRRRRHDTPDPSPPRRQRHDTPDLSPPRRRQRHDSPDPSPPRRQRHDTPDLSPPRRQRHDTPDLSPPRRQRHDTPDLSPPRRQRHDTPDLSPPRRQHQDLSPRREKPGSPSGRKSRTKGRASPTQRDQQRSRSPPEHSPRHRDAKGSPRQASTMSSGAKAGLVSADVLQREKQELRKHERNTKHLEEESRNAQTVFRDKSGRKRNLAQEQLEQRLKAEAEAKREEQYAKWGKGLAQERQQQQNVEDAVKEMQKPLARYIDDQDLDRMLREQEREGDPMAALIKKRKAKESKEKEKPRYKGPAPPLNRFNIWPGHRWDGVDRSNGFEQQRFARIANKKAVQELAYKWSVEDM</sequence>
<dbReference type="OrthoDB" id="6022at2759"/>
<accession>A0A8N5EW07</accession>
<comment type="similarity">
    <text evidence="1">Belongs to the CWC26 family.</text>
</comment>
<dbReference type="InterPro" id="IPR018609">
    <property type="entry name" value="Bud13"/>
</dbReference>
<dbReference type="GO" id="GO:0000398">
    <property type="term" value="P:mRNA splicing, via spliceosome"/>
    <property type="evidence" value="ECO:0007669"/>
    <property type="project" value="TreeGrafter"/>
</dbReference>
<name>A0A8N5EW07_GEOFO</name>
<evidence type="ECO:0000256" key="3">
    <source>
        <dbReference type="SAM" id="MobiDB-lite"/>
    </source>
</evidence>
<dbReference type="PANTHER" id="PTHR31809">
    <property type="entry name" value="BUD13 HOMOLOG"/>
    <property type="match status" value="1"/>
</dbReference>
<dbReference type="GO" id="GO:0003723">
    <property type="term" value="F:RNA binding"/>
    <property type="evidence" value="ECO:0007669"/>
    <property type="project" value="TreeGrafter"/>
</dbReference>
<dbReference type="GO" id="GO:0005684">
    <property type="term" value="C:U2-type spliceosomal complex"/>
    <property type="evidence" value="ECO:0007669"/>
    <property type="project" value="TreeGrafter"/>
</dbReference>
<protein>
    <recommendedName>
        <fullName evidence="2">BUD13 homolog</fullName>
    </recommendedName>
</protein>
<evidence type="ECO:0000256" key="2">
    <source>
        <dbReference type="ARBA" id="ARBA00014454"/>
    </source>
</evidence>
<dbReference type="PANTHER" id="PTHR31809:SF0">
    <property type="entry name" value="BUD13 HOMOLOG"/>
    <property type="match status" value="1"/>
</dbReference>
<dbReference type="InterPro" id="IPR051112">
    <property type="entry name" value="CWC26_splicing_factor"/>
</dbReference>
<evidence type="ECO:0000256" key="1">
    <source>
        <dbReference type="ARBA" id="ARBA00011069"/>
    </source>
</evidence>
<feature type="compositionally biased region" description="Basic and acidic residues" evidence="3">
    <location>
        <begin position="377"/>
        <end position="393"/>
    </location>
</feature>
<feature type="region of interest" description="Disordered" evidence="3">
    <location>
        <begin position="437"/>
        <end position="478"/>
    </location>
</feature>
<evidence type="ECO:0000313" key="4">
    <source>
        <dbReference type="Proteomes" id="UP000504602"/>
    </source>
</evidence>
<feature type="region of interest" description="Disordered" evidence="3">
    <location>
        <begin position="1"/>
        <end position="28"/>
    </location>
</feature>
<dbReference type="CTD" id="84811"/>
<feature type="compositionally biased region" description="Basic and acidic residues" evidence="3">
    <location>
        <begin position="293"/>
        <end position="304"/>
    </location>
</feature>
<evidence type="ECO:0000313" key="5">
    <source>
        <dbReference type="RefSeq" id="XP_030918283.1"/>
    </source>
</evidence>